<gene>
    <name evidence="2" type="ORF">EXN66_Car002894</name>
</gene>
<keyword evidence="3" id="KW-1185">Reference proteome</keyword>
<proteinExistence type="predicted"/>
<feature type="region of interest" description="Disordered" evidence="1">
    <location>
        <begin position="1"/>
        <end position="20"/>
    </location>
</feature>
<reference evidence="2 3" key="1">
    <citation type="submission" date="2019-02" db="EMBL/GenBank/DDBJ databases">
        <title>Opniocepnalus argus genome.</title>
        <authorList>
            <person name="Zhou C."/>
            <person name="Xiao S."/>
        </authorList>
    </citation>
    <scope>NUCLEOTIDE SEQUENCE [LARGE SCALE GENOMIC DNA]</scope>
    <source>
        <strain evidence="2">OARG1902GOOAL</strain>
        <tissue evidence="2">Muscle</tissue>
    </source>
</reference>
<organism evidence="2 3">
    <name type="scientific">Channa argus</name>
    <name type="common">Northern snakehead</name>
    <name type="synonym">Ophicephalus argus</name>
    <dbReference type="NCBI Taxonomy" id="215402"/>
    <lineage>
        <taxon>Eukaryota</taxon>
        <taxon>Metazoa</taxon>
        <taxon>Chordata</taxon>
        <taxon>Craniata</taxon>
        <taxon>Vertebrata</taxon>
        <taxon>Euteleostomi</taxon>
        <taxon>Actinopterygii</taxon>
        <taxon>Neopterygii</taxon>
        <taxon>Teleostei</taxon>
        <taxon>Neoteleostei</taxon>
        <taxon>Acanthomorphata</taxon>
        <taxon>Anabantaria</taxon>
        <taxon>Anabantiformes</taxon>
        <taxon>Channoidei</taxon>
        <taxon>Channidae</taxon>
        <taxon>Channa</taxon>
    </lineage>
</organism>
<evidence type="ECO:0000313" key="3">
    <source>
        <dbReference type="Proteomes" id="UP000503349"/>
    </source>
</evidence>
<dbReference type="AlphaFoldDB" id="A0A6G1PAF7"/>
<dbReference type="EMBL" id="CM015714">
    <property type="protein sequence ID" value="KAF3687222.1"/>
    <property type="molecule type" value="Genomic_DNA"/>
</dbReference>
<reference evidence="3" key="2">
    <citation type="submission" date="2019-02" db="EMBL/GenBank/DDBJ databases">
        <title>Opniocepnalus argus Var Kimnra genome.</title>
        <authorList>
            <person name="Zhou C."/>
            <person name="Xiao S."/>
        </authorList>
    </citation>
    <scope>NUCLEOTIDE SEQUENCE [LARGE SCALE GENOMIC DNA]</scope>
</reference>
<evidence type="ECO:0000313" key="2">
    <source>
        <dbReference type="EMBL" id="KAF3687222.1"/>
    </source>
</evidence>
<sequence>MKTGDKAAATQMEGRPAIKLSQENGGWSRLTCPVDVLTVKPFPHLLVVATIHASRVSSSTVFSIRKFQDRDQQKEKDDTFIHIGHKL</sequence>
<name>A0A6G1PAF7_CHAAH</name>
<protein>
    <submittedName>
        <fullName evidence="2">Uncharacterized protein</fullName>
    </submittedName>
</protein>
<evidence type="ECO:0000256" key="1">
    <source>
        <dbReference type="SAM" id="MobiDB-lite"/>
    </source>
</evidence>
<accession>A0A6G1PAF7</accession>
<dbReference type="Proteomes" id="UP000503349">
    <property type="component" value="Chromosome 3"/>
</dbReference>